<feature type="compositionally biased region" description="Basic and acidic residues" evidence="1">
    <location>
        <begin position="138"/>
        <end position="148"/>
    </location>
</feature>
<feature type="region of interest" description="Disordered" evidence="1">
    <location>
        <begin position="296"/>
        <end position="330"/>
    </location>
</feature>
<sequence length="330" mass="37112">MTFIAGGDGAALDGDLPPTLDEVVRSPRAAERMGQLNYPKVVWSGTTYALAEQVDGAWLLSDLAYDHPQEARDGMGFHFRALALRRSTPAWAREEYWETSALLERERPNELTVAGRRFRVVRVDRFSRVGPPGPESPRATDPDDVPEQRLPDLHARFCRTPLPAPVTPGSAELLGERWEHVPPAGRASGEVIRDARRALESHPLIVRLPPRFIVLTNMDGFWSTCRGYVNCPRAARTTLADILRRMTEEDDEDLSDEDRSAILGTAEALEIAPIHEIVLRGEIRYRIVRVEHVVRMNDDGPEPSRPSDHDPEEPLTGETAELRTWPLRDE</sequence>
<dbReference type="Proteomes" id="UP000431901">
    <property type="component" value="Unassembled WGS sequence"/>
</dbReference>
<gene>
    <name evidence="2" type="ORF">GQ466_00350</name>
</gene>
<evidence type="ECO:0000313" key="3">
    <source>
        <dbReference type="Proteomes" id="UP000431901"/>
    </source>
</evidence>
<evidence type="ECO:0000256" key="1">
    <source>
        <dbReference type="SAM" id="MobiDB-lite"/>
    </source>
</evidence>
<evidence type="ECO:0008006" key="4">
    <source>
        <dbReference type="Google" id="ProtNLM"/>
    </source>
</evidence>
<dbReference type="Pfam" id="PF19379">
    <property type="entry name" value="DUF5954"/>
    <property type="match status" value="1"/>
</dbReference>
<accession>A0A6I4VZ84</accession>
<dbReference type="RefSeq" id="WP_161100787.1">
    <property type="nucleotide sequence ID" value="NZ_JBHLYI010000009.1"/>
</dbReference>
<name>A0A6I4VZ84_9ACTN</name>
<dbReference type="EMBL" id="WUTW01000001">
    <property type="protein sequence ID" value="MXQ62481.1"/>
    <property type="molecule type" value="Genomic_DNA"/>
</dbReference>
<proteinExistence type="predicted"/>
<keyword evidence="3" id="KW-1185">Reference proteome</keyword>
<protein>
    <recommendedName>
        <fullName evidence="4">PE-PGRS family protein</fullName>
    </recommendedName>
</protein>
<organism evidence="2 3">
    <name type="scientific">Actinomadura rayongensis</name>
    <dbReference type="NCBI Taxonomy" id="1429076"/>
    <lineage>
        <taxon>Bacteria</taxon>
        <taxon>Bacillati</taxon>
        <taxon>Actinomycetota</taxon>
        <taxon>Actinomycetes</taxon>
        <taxon>Streptosporangiales</taxon>
        <taxon>Thermomonosporaceae</taxon>
        <taxon>Actinomadura</taxon>
    </lineage>
</organism>
<comment type="caution">
    <text evidence="2">The sequence shown here is derived from an EMBL/GenBank/DDBJ whole genome shotgun (WGS) entry which is preliminary data.</text>
</comment>
<evidence type="ECO:0000313" key="2">
    <source>
        <dbReference type="EMBL" id="MXQ62481.1"/>
    </source>
</evidence>
<dbReference type="OrthoDB" id="3450280at2"/>
<dbReference type="InterPro" id="IPR045998">
    <property type="entry name" value="DUF5954"/>
</dbReference>
<feature type="region of interest" description="Disordered" evidence="1">
    <location>
        <begin position="128"/>
        <end position="148"/>
    </location>
</feature>
<dbReference type="AlphaFoldDB" id="A0A6I4VZ84"/>
<reference evidence="2 3" key="1">
    <citation type="submission" date="2019-12" db="EMBL/GenBank/DDBJ databases">
        <title>Nocardia macrotermitis sp. nov. and Nocardia aurantia sp. nov., isolated from the gut of the fungus growing-termite Macrotermes natalensis.</title>
        <authorList>
            <person name="Christine B."/>
            <person name="Rene B."/>
        </authorList>
    </citation>
    <scope>NUCLEOTIDE SEQUENCE [LARGE SCALE GENOMIC DNA]</scope>
    <source>
        <strain evidence="2 3">DSM 102126</strain>
    </source>
</reference>